<dbReference type="Proteomes" id="UP000772434">
    <property type="component" value="Unassembled WGS sequence"/>
</dbReference>
<protein>
    <submittedName>
        <fullName evidence="2">Uncharacterized protein</fullName>
    </submittedName>
</protein>
<proteinExistence type="predicted"/>
<keyword evidence="3" id="KW-1185">Reference proteome</keyword>
<reference evidence="2" key="1">
    <citation type="submission" date="2020-11" db="EMBL/GenBank/DDBJ databases">
        <authorList>
            <consortium name="DOE Joint Genome Institute"/>
            <person name="Ahrendt S."/>
            <person name="Riley R."/>
            <person name="Andreopoulos W."/>
            <person name="Labutti K."/>
            <person name="Pangilinan J."/>
            <person name="Ruiz-Duenas F.J."/>
            <person name="Barrasa J.M."/>
            <person name="Sanchez-Garcia M."/>
            <person name="Camarero S."/>
            <person name="Miyauchi S."/>
            <person name="Serrano A."/>
            <person name="Linde D."/>
            <person name="Babiker R."/>
            <person name="Drula E."/>
            <person name="Ayuso-Fernandez I."/>
            <person name="Pacheco R."/>
            <person name="Padilla G."/>
            <person name="Ferreira P."/>
            <person name="Barriuso J."/>
            <person name="Kellner H."/>
            <person name="Castanera R."/>
            <person name="Alfaro M."/>
            <person name="Ramirez L."/>
            <person name="Pisabarro A.G."/>
            <person name="Kuo A."/>
            <person name="Tritt A."/>
            <person name="Lipzen A."/>
            <person name="He G."/>
            <person name="Yan M."/>
            <person name="Ng V."/>
            <person name="Cullen D."/>
            <person name="Martin F."/>
            <person name="Rosso M.-N."/>
            <person name="Henrissat B."/>
            <person name="Hibbett D."/>
            <person name="Martinez A.T."/>
            <person name="Grigoriev I.V."/>
        </authorList>
    </citation>
    <scope>NUCLEOTIDE SEQUENCE</scope>
    <source>
        <strain evidence="2">AH 40177</strain>
    </source>
</reference>
<feature type="transmembrane region" description="Helical" evidence="1">
    <location>
        <begin position="20"/>
        <end position="41"/>
    </location>
</feature>
<evidence type="ECO:0000256" key="1">
    <source>
        <dbReference type="SAM" id="Phobius"/>
    </source>
</evidence>
<sequence length="192" mass="21786">MSRAFGLPYHLHPHSNLNSYLIYILHSPCVYNITLYSLLALSNLSRISSHTAKTYKVSHADFHYQATPQPLSMMHEFPASSGYLFPLLITQPISISRYPPPLLAANPRAAARHDARRLVLRIPSNNTRKSLFSCTFFFKHSQEYNENLSTILVCIIVESASGSAVSHRDVDNFGVSERGVCGHKRMLRWREN</sequence>
<keyword evidence="1" id="KW-1133">Transmembrane helix</keyword>
<accession>A0A9P5PWG7</accession>
<dbReference type="AlphaFoldDB" id="A0A9P5PWG7"/>
<evidence type="ECO:0000313" key="2">
    <source>
        <dbReference type="EMBL" id="KAF9070539.1"/>
    </source>
</evidence>
<keyword evidence="1" id="KW-0812">Transmembrane</keyword>
<evidence type="ECO:0000313" key="3">
    <source>
        <dbReference type="Proteomes" id="UP000772434"/>
    </source>
</evidence>
<dbReference type="EMBL" id="JADNRY010000039">
    <property type="protein sequence ID" value="KAF9070539.1"/>
    <property type="molecule type" value="Genomic_DNA"/>
</dbReference>
<comment type="caution">
    <text evidence="2">The sequence shown here is derived from an EMBL/GenBank/DDBJ whole genome shotgun (WGS) entry which is preliminary data.</text>
</comment>
<gene>
    <name evidence="2" type="ORF">BDP27DRAFT_1323443</name>
</gene>
<keyword evidence="1" id="KW-0472">Membrane</keyword>
<name>A0A9P5PWG7_9AGAR</name>
<organism evidence="2 3">
    <name type="scientific">Rhodocollybia butyracea</name>
    <dbReference type="NCBI Taxonomy" id="206335"/>
    <lineage>
        <taxon>Eukaryota</taxon>
        <taxon>Fungi</taxon>
        <taxon>Dikarya</taxon>
        <taxon>Basidiomycota</taxon>
        <taxon>Agaricomycotina</taxon>
        <taxon>Agaricomycetes</taxon>
        <taxon>Agaricomycetidae</taxon>
        <taxon>Agaricales</taxon>
        <taxon>Marasmiineae</taxon>
        <taxon>Omphalotaceae</taxon>
        <taxon>Rhodocollybia</taxon>
    </lineage>
</organism>